<sequence length="76" mass="9137">MKIRVVEVHTPGWVPERTYKLEKRVFGFFWVPLTFKSGIHTIQYDGRTPEEALELFRLRTEKHLTVVKEIDYETRS</sequence>
<evidence type="ECO:0000313" key="1">
    <source>
        <dbReference type="EMBL" id="AOG16291.1"/>
    </source>
</evidence>
<gene>
    <name evidence="1" type="ORF">B_165</name>
</gene>
<protein>
    <submittedName>
        <fullName evidence="1">Uncharacterized protein</fullName>
    </submittedName>
</protein>
<reference evidence="1 2" key="1">
    <citation type="journal article" date="2017" name="Int. J. Food Microbiol.">
        <title>Investigating the biocontrol and anti-biofilm potential of a three phage cocktail against Cronobacter sakazakii in different brands of infant formula.</title>
        <authorList>
            <person name="Endersen L."/>
            <person name="Buttimer C."/>
            <person name="Nevin E."/>
            <person name="Coffey A."/>
            <person name="Neve H."/>
            <person name="Oliveira H."/>
            <person name="Lavigne R."/>
            <person name="O'Mahony J."/>
        </authorList>
    </citation>
    <scope>NUCLEOTIDE SEQUENCE [LARGE SCALE GENOMIC DNA]</scope>
</reference>
<name>A0A1W5N0G0_9CAUD</name>
<evidence type="ECO:0000313" key="2">
    <source>
        <dbReference type="Proteomes" id="UP000223496"/>
    </source>
</evidence>
<keyword evidence="2" id="KW-1185">Reference proteome</keyword>
<proteinExistence type="predicted"/>
<dbReference type="Proteomes" id="UP000223496">
    <property type="component" value="Segment"/>
</dbReference>
<accession>A0A1W5N0G0</accession>
<organism evidence="1 2">
    <name type="scientific">Cronobacter phage vB_CsaM_leB</name>
    <dbReference type="NCBI Taxonomy" id="1885242"/>
    <lineage>
        <taxon>Viruses</taxon>
        <taxon>Duplodnaviria</taxon>
        <taxon>Heunggongvirae</taxon>
        <taxon>Uroviricota</taxon>
        <taxon>Caudoviricetes</taxon>
        <taxon>Pantevenvirales</taxon>
        <taxon>Straboviridae</taxon>
        <taxon>Pseudotevenvirus</taxon>
        <taxon>Pseudotevenvirus leb</taxon>
    </lineage>
</organism>
<dbReference type="EMBL" id="KX431559">
    <property type="protein sequence ID" value="AOG16291.1"/>
    <property type="molecule type" value="Genomic_DNA"/>
</dbReference>